<gene>
    <name evidence="1" type="ORF">BDY19DRAFT_1055499</name>
</gene>
<accession>A0ACB8U944</accession>
<sequence>MSGTRIESLRGSESRFKWIPVPRVAYLSPLSPPRPHDEERSLLSPEGLFSIQGPVEAEGYISCELRDVRRLHDRTDRLGTAGAVIPPELFDNILFFVDRDSFAYLDGRKSAISLRRYQGDPDDRDVLHRLKLCSLVSRHWANRCRRYMFTGVTLIISSVEEAEIFRTYVTHGCPSLVQVHRLIGRVSVEQRYDAHRSFCHVLHSLAPLIKDNPELRESTLRLIGPVPDTFPRVFLDGPHWSFAPSTVTPPSLLQSYSYVTLTDIHLPSFAHAIRYARHFKHAQYVRFTNLTWDKDGPLLLFPQMMVRKHCQDELSVFAEGCTSNSRLCVQVAMTHLKIGRIAAACLWRTSLVTFLKSEYTAINVLNPTCQIVQKTDREGQIAVGFEAGNYKLSTYCELVVNLESSPSAANPNPTPINMNTHHILAFRVILRMGNHHLNLDGLLSHIRLHNHLLPQIVVVNFDSYSELQTYMQRFRPIALNPHPGTSSDLKLYLLTCGRSRNHPFHEVSKAGDWDVVGINPITLSPTGQSWERDWKIVSALLS</sequence>
<dbReference type="Proteomes" id="UP001055072">
    <property type="component" value="Unassembled WGS sequence"/>
</dbReference>
<dbReference type="EMBL" id="MU274907">
    <property type="protein sequence ID" value="KAI0090490.1"/>
    <property type="molecule type" value="Genomic_DNA"/>
</dbReference>
<keyword evidence="2" id="KW-1185">Reference proteome</keyword>
<evidence type="ECO:0000313" key="1">
    <source>
        <dbReference type="EMBL" id="KAI0090490.1"/>
    </source>
</evidence>
<name>A0ACB8U944_9APHY</name>
<proteinExistence type="predicted"/>
<reference evidence="1" key="1">
    <citation type="journal article" date="2021" name="Environ. Microbiol.">
        <title>Gene family expansions and transcriptome signatures uncover fungal adaptations to wood decay.</title>
        <authorList>
            <person name="Hage H."/>
            <person name="Miyauchi S."/>
            <person name="Viragh M."/>
            <person name="Drula E."/>
            <person name="Min B."/>
            <person name="Chaduli D."/>
            <person name="Navarro D."/>
            <person name="Favel A."/>
            <person name="Norest M."/>
            <person name="Lesage-Meessen L."/>
            <person name="Balint B."/>
            <person name="Merenyi Z."/>
            <person name="de Eugenio L."/>
            <person name="Morin E."/>
            <person name="Martinez A.T."/>
            <person name="Baldrian P."/>
            <person name="Stursova M."/>
            <person name="Martinez M.J."/>
            <person name="Novotny C."/>
            <person name="Magnuson J.K."/>
            <person name="Spatafora J.W."/>
            <person name="Maurice S."/>
            <person name="Pangilinan J."/>
            <person name="Andreopoulos W."/>
            <person name="LaButti K."/>
            <person name="Hundley H."/>
            <person name="Na H."/>
            <person name="Kuo A."/>
            <person name="Barry K."/>
            <person name="Lipzen A."/>
            <person name="Henrissat B."/>
            <person name="Riley R."/>
            <person name="Ahrendt S."/>
            <person name="Nagy L.G."/>
            <person name="Grigoriev I.V."/>
            <person name="Martin F."/>
            <person name="Rosso M.N."/>
        </authorList>
    </citation>
    <scope>NUCLEOTIDE SEQUENCE</scope>
    <source>
        <strain evidence="1">CBS 384.51</strain>
    </source>
</reference>
<comment type="caution">
    <text evidence="1">The sequence shown here is derived from an EMBL/GenBank/DDBJ whole genome shotgun (WGS) entry which is preliminary data.</text>
</comment>
<evidence type="ECO:0000313" key="2">
    <source>
        <dbReference type="Proteomes" id="UP001055072"/>
    </source>
</evidence>
<organism evidence="1 2">
    <name type="scientific">Irpex rosettiformis</name>
    <dbReference type="NCBI Taxonomy" id="378272"/>
    <lineage>
        <taxon>Eukaryota</taxon>
        <taxon>Fungi</taxon>
        <taxon>Dikarya</taxon>
        <taxon>Basidiomycota</taxon>
        <taxon>Agaricomycotina</taxon>
        <taxon>Agaricomycetes</taxon>
        <taxon>Polyporales</taxon>
        <taxon>Irpicaceae</taxon>
        <taxon>Irpex</taxon>
    </lineage>
</organism>
<protein>
    <submittedName>
        <fullName evidence="1">Uncharacterized protein</fullName>
    </submittedName>
</protein>